<dbReference type="Proteomes" id="UP000754495">
    <property type="component" value="Unassembled WGS sequence"/>
</dbReference>
<keyword evidence="3 6" id="KW-0238">DNA-binding</keyword>
<organism evidence="6 7">
    <name type="scientific">Amycolatopsis viridis</name>
    <dbReference type="NCBI Taxonomy" id="185678"/>
    <lineage>
        <taxon>Bacteria</taxon>
        <taxon>Bacillati</taxon>
        <taxon>Actinomycetota</taxon>
        <taxon>Actinomycetes</taxon>
        <taxon>Pseudonocardiales</taxon>
        <taxon>Pseudonocardiaceae</taxon>
        <taxon>Amycolatopsis</taxon>
    </lineage>
</organism>
<dbReference type="Gene3D" id="1.10.10.10">
    <property type="entry name" value="Winged helix-like DNA-binding domain superfamily/Winged helix DNA-binding domain"/>
    <property type="match status" value="1"/>
</dbReference>
<dbReference type="InterPro" id="IPR000847">
    <property type="entry name" value="LysR_HTH_N"/>
</dbReference>
<comment type="similarity">
    <text evidence="1">Belongs to the LysR transcriptional regulatory family.</text>
</comment>
<evidence type="ECO:0000313" key="7">
    <source>
        <dbReference type="Proteomes" id="UP000754495"/>
    </source>
</evidence>
<dbReference type="PANTHER" id="PTHR30346:SF28">
    <property type="entry name" value="HTH-TYPE TRANSCRIPTIONAL REGULATOR CYNR"/>
    <property type="match status" value="1"/>
</dbReference>
<evidence type="ECO:0000256" key="1">
    <source>
        <dbReference type="ARBA" id="ARBA00009437"/>
    </source>
</evidence>
<dbReference type="InterPro" id="IPR005119">
    <property type="entry name" value="LysR_subst-bd"/>
</dbReference>
<dbReference type="InterPro" id="IPR036390">
    <property type="entry name" value="WH_DNA-bd_sf"/>
</dbReference>
<keyword evidence="4" id="KW-0804">Transcription</keyword>
<name>A0ABX0SU06_9PSEU</name>
<dbReference type="GO" id="GO:0003677">
    <property type="term" value="F:DNA binding"/>
    <property type="evidence" value="ECO:0007669"/>
    <property type="project" value="UniProtKB-KW"/>
</dbReference>
<evidence type="ECO:0000313" key="6">
    <source>
        <dbReference type="EMBL" id="NIH80441.1"/>
    </source>
</evidence>
<accession>A0ABX0SU06</accession>
<evidence type="ECO:0000256" key="2">
    <source>
        <dbReference type="ARBA" id="ARBA00023015"/>
    </source>
</evidence>
<dbReference type="SUPFAM" id="SSF53850">
    <property type="entry name" value="Periplasmic binding protein-like II"/>
    <property type="match status" value="1"/>
</dbReference>
<dbReference type="PRINTS" id="PR00039">
    <property type="entry name" value="HTHLYSR"/>
</dbReference>
<dbReference type="EMBL" id="JAANOU010000001">
    <property type="protein sequence ID" value="NIH80441.1"/>
    <property type="molecule type" value="Genomic_DNA"/>
</dbReference>
<dbReference type="Gene3D" id="3.40.190.290">
    <property type="match status" value="1"/>
</dbReference>
<comment type="caution">
    <text evidence="6">The sequence shown here is derived from an EMBL/GenBank/DDBJ whole genome shotgun (WGS) entry which is preliminary data.</text>
</comment>
<evidence type="ECO:0000256" key="3">
    <source>
        <dbReference type="ARBA" id="ARBA00023125"/>
    </source>
</evidence>
<protein>
    <submittedName>
        <fullName evidence="6">DNA-binding transcriptional LysR family regulator</fullName>
    </submittedName>
</protein>
<gene>
    <name evidence="6" type="ORF">FHX46_002971</name>
</gene>
<dbReference type="SUPFAM" id="SSF46785">
    <property type="entry name" value="Winged helix' DNA-binding domain"/>
    <property type="match status" value="1"/>
</dbReference>
<dbReference type="PANTHER" id="PTHR30346">
    <property type="entry name" value="TRANSCRIPTIONAL DUAL REGULATOR HCAR-RELATED"/>
    <property type="match status" value="1"/>
</dbReference>
<proteinExistence type="inferred from homology"/>
<keyword evidence="7" id="KW-1185">Reference proteome</keyword>
<reference evidence="6 7" key="1">
    <citation type="submission" date="2020-03" db="EMBL/GenBank/DDBJ databases">
        <title>Sequencing the genomes of 1000 actinobacteria strains.</title>
        <authorList>
            <person name="Klenk H.-P."/>
        </authorList>
    </citation>
    <scope>NUCLEOTIDE SEQUENCE [LARGE SCALE GENOMIC DNA]</scope>
    <source>
        <strain evidence="6 7">DSM 45668</strain>
    </source>
</reference>
<evidence type="ECO:0000259" key="5">
    <source>
        <dbReference type="PROSITE" id="PS50931"/>
    </source>
</evidence>
<sequence length="292" mass="30919">MELRQLEYFVTVAEEGNFTRAAERVHVAQPGVSAQVRRLERELGHELLDRSGRTVRLTEVGAAVLPYARAALAAVAGARLVADEFRGLVRGRIAFGMVTSHSFDVPGLLAAFHDAYPGVEITLVEARSEQLTGDVRGGRLDAAIASLATGEQPPGLNVLVLTDEAIVAAVGQDDEWAGRDSVPLEALRDRRLVSLPPGTGLRARLDEACAARGFAPRIGFEAGHPTVLGDLAARGLGVAILPASVPAGRSDLHAVAITDPPLRGSLALLWRADGPVSPAARVFLNHARARLR</sequence>
<dbReference type="PROSITE" id="PS50931">
    <property type="entry name" value="HTH_LYSR"/>
    <property type="match status" value="1"/>
</dbReference>
<dbReference type="InterPro" id="IPR036388">
    <property type="entry name" value="WH-like_DNA-bd_sf"/>
</dbReference>
<dbReference type="RefSeq" id="WP_167114672.1">
    <property type="nucleotide sequence ID" value="NZ_JAANOU010000001.1"/>
</dbReference>
<dbReference type="Pfam" id="PF03466">
    <property type="entry name" value="LysR_substrate"/>
    <property type="match status" value="1"/>
</dbReference>
<evidence type="ECO:0000256" key="4">
    <source>
        <dbReference type="ARBA" id="ARBA00023163"/>
    </source>
</evidence>
<keyword evidence="2" id="KW-0805">Transcription regulation</keyword>
<dbReference type="Pfam" id="PF00126">
    <property type="entry name" value="HTH_1"/>
    <property type="match status" value="1"/>
</dbReference>
<feature type="domain" description="HTH lysR-type" evidence="5">
    <location>
        <begin position="1"/>
        <end position="58"/>
    </location>
</feature>